<evidence type="ECO:0000313" key="2">
    <source>
        <dbReference type="Proteomes" id="UP001433508"/>
    </source>
</evidence>
<proteinExistence type="predicted"/>
<reference evidence="2" key="1">
    <citation type="journal article" date="2024" name="Front. Bioeng. Biotechnol.">
        <title>Genome-scale model development and genomic sequencing of the oleaginous clade Lipomyces.</title>
        <authorList>
            <person name="Czajka J.J."/>
            <person name="Han Y."/>
            <person name="Kim J."/>
            <person name="Mondo S.J."/>
            <person name="Hofstad B.A."/>
            <person name="Robles A."/>
            <person name="Haridas S."/>
            <person name="Riley R."/>
            <person name="LaButti K."/>
            <person name="Pangilinan J."/>
            <person name="Andreopoulos W."/>
            <person name="Lipzen A."/>
            <person name="Yan J."/>
            <person name="Wang M."/>
            <person name="Ng V."/>
            <person name="Grigoriev I.V."/>
            <person name="Spatafora J.W."/>
            <person name="Magnuson J.K."/>
            <person name="Baker S.E."/>
            <person name="Pomraning K.R."/>
        </authorList>
    </citation>
    <scope>NUCLEOTIDE SEQUENCE [LARGE SCALE GENOMIC DNA]</scope>
    <source>
        <strain evidence="2">CBS 7786</strain>
    </source>
</reference>
<accession>A0ACC3SS76</accession>
<name>A0ACC3SS76_LIPKO</name>
<dbReference type="Proteomes" id="UP001433508">
    <property type="component" value="Unassembled WGS sequence"/>
</dbReference>
<evidence type="ECO:0000313" key="1">
    <source>
        <dbReference type="EMBL" id="KAK9234473.1"/>
    </source>
</evidence>
<keyword evidence="2" id="KW-1185">Reference proteome</keyword>
<comment type="caution">
    <text evidence="1">The sequence shown here is derived from an EMBL/GenBank/DDBJ whole genome shotgun (WGS) entry which is preliminary data.</text>
</comment>
<organism evidence="1 2">
    <name type="scientific">Lipomyces kononenkoae</name>
    <name type="common">Yeast</name>
    <dbReference type="NCBI Taxonomy" id="34357"/>
    <lineage>
        <taxon>Eukaryota</taxon>
        <taxon>Fungi</taxon>
        <taxon>Dikarya</taxon>
        <taxon>Ascomycota</taxon>
        <taxon>Saccharomycotina</taxon>
        <taxon>Lipomycetes</taxon>
        <taxon>Lipomycetales</taxon>
        <taxon>Lipomycetaceae</taxon>
        <taxon>Lipomyces</taxon>
    </lineage>
</organism>
<gene>
    <name evidence="1" type="ORF">V1525DRAFT_412973</name>
</gene>
<protein>
    <submittedName>
        <fullName evidence="1">Uncharacterized protein</fullName>
    </submittedName>
</protein>
<dbReference type="EMBL" id="MU971473">
    <property type="protein sequence ID" value="KAK9234473.1"/>
    <property type="molecule type" value="Genomic_DNA"/>
</dbReference>
<sequence length="472" mass="52574">MRYFMREGWLSGVARLAVFILLLWSSGSEAKDPTGVHSEFFDPKYKPAEDTLVTPVGHSGLFAFTGRWHRFREVFKASLWPGTYLTVLSFGNHCTFVLKPHITEWTNLTYTVSVDGGPQFEVWKAINVSDTKAGPILLRVNVTDTSSSAGNSDSELSREPHVIKIASSRRTSPLSLLGFYMPTVVVRQDPTWLNYQRALPYLEFIGGPAHSDQSFAMNSAEWAASESLHLRHSHITTDDCFSTNCTSQVRSLSRQYSLLNPVYPDLYATIDLPHSGLFAFYESPITQISTPDFVIVNVGDKDSEDGVQAMQFTDDLYEFLKFLRLTAHPNAYVLVLLKKGRYFRETKDVIDHLGDPKIKAAPYPSSTDASGWTKFLQKHILPLAKNTPGFGNTWGAFRDGTMSTNGAFALVDSDTSVAAEVIVLCALILGIASLLFLRRGMRSILLTVLTKTGLVHSYTNGKKYKLGKNAWD</sequence>